<feature type="domain" description="RNase H type-1" evidence="1">
    <location>
        <begin position="21"/>
        <end position="88"/>
    </location>
</feature>
<keyword evidence="3" id="KW-1185">Reference proteome</keyword>
<protein>
    <recommendedName>
        <fullName evidence="1">RNase H type-1 domain-containing protein</fullName>
    </recommendedName>
</protein>
<gene>
    <name evidence="2" type="ORF">LIER_03894</name>
</gene>
<dbReference type="EMBL" id="BAABME010000482">
    <property type="protein sequence ID" value="GAA0143141.1"/>
    <property type="molecule type" value="Genomic_DNA"/>
</dbReference>
<name>A0AAV3NWI6_LITER</name>
<dbReference type="AlphaFoldDB" id="A0AAV3NWI6"/>
<evidence type="ECO:0000259" key="1">
    <source>
        <dbReference type="Pfam" id="PF13456"/>
    </source>
</evidence>
<dbReference type="Proteomes" id="UP001454036">
    <property type="component" value="Unassembled WGS sequence"/>
</dbReference>
<dbReference type="GO" id="GO:0003676">
    <property type="term" value="F:nucleic acid binding"/>
    <property type="evidence" value="ECO:0007669"/>
    <property type="project" value="InterPro"/>
</dbReference>
<evidence type="ECO:0000313" key="3">
    <source>
        <dbReference type="Proteomes" id="UP001454036"/>
    </source>
</evidence>
<proteinExistence type="predicted"/>
<dbReference type="GO" id="GO:0004523">
    <property type="term" value="F:RNA-DNA hybrid ribonuclease activity"/>
    <property type="evidence" value="ECO:0007669"/>
    <property type="project" value="InterPro"/>
</dbReference>
<accession>A0AAV3NWI6</accession>
<organism evidence="2 3">
    <name type="scientific">Lithospermum erythrorhizon</name>
    <name type="common">Purple gromwell</name>
    <name type="synonym">Lithospermum officinale var. erythrorhizon</name>
    <dbReference type="NCBI Taxonomy" id="34254"/>
    <lineage>
        <taxon>Eukaryota</taxon>
        <taxon>Viridiplantae</taxon>
        <taxon>Streptophyta</taxon>
        <taxon>Embryophyta</taxon>
        <taxon>Tracheophyta</taxon>
        <taxon>Spermatophyta</taxon>
        <taxon>Magnoliopsida</taxon>
        <taxon>eudicotyledons</taxon>
        <taxon>Gunneridae</taxon>
        <taxon>Pentapetalae</taxon>
        <taxon>asterids</taxon>
        <taxon>lamiids</taxon>
        <taxon>Boraginales</taxon>
        <taxon>Boraginaceae</taxon>
        <taxon>Boraginoideae</taxon>
        <taxon>Lithospermeae</taxon>
        <taxon>Lithospermum</taxon>
    </lineage>
</organism>
<dbReference type="InterPro" id="IPR002156">
    <property type="entry name" value="RNaseH_domain"/>
</dbReference>
<reference evidence="2 3" key="1">
    <citation type="submission" date="2024-01" db="EMBL/GenBank/DDBJ databases">
        <title>The complete chloroplast genome sequence of Lithospermum erythrorhizon: insights into the phylogenetic relationship among Boraginaceae species and the maternal lineages of purple gromwells.</title>
        <authorList>
            <person name="Okada T."/>
            <person name="Watanabe K."/>
        </authorList>
    </citation>
    <scope>NUCLEOTIDE SEQUENCE [LARGE SCALE GENOMIC DNA]</scope>
</reference>
<comment type="caution">
    <text evidence="2">The sequence shown here is derived from an EMBL/GenBank/DDBJ whole genome shotgun (WGS) entry which is preliminary data.</text>
</comment>
<sequence>MDGDSRPSWQPVGANSLKCKCDGRWNKESLIGSTGVVCRDSDGVFRGASYRRLKEGLHLVWKLKCRKVELESDSKTLIHILKGDQVPSRDRSGSCGYCSFDKIYGGNIPFCQATAQQCGSYYNALGGAPWCTRSGMVSYSTKMAKSSPFFHDF</sequence>
<evidence type="ECO:0000313" key="2">
    <source>
        <dbReference type="EMBL" id="GAA0143141.1"/>
    </source>
</evidence>
<dbReference type="Pfam" id="PF13456">
    <property type="entry name" value="RVT_3"/>
    <property type="match status" value="1"/>
</dbReference>